<dbReference type="InterPro" id="IPR000515">
    <property type="entry name" value="MetI-like"/>
</dbReference>
<keyword evidence="5 7" id="KW-1133">Transmembrane helix</keyword>
<keyword evidence="3" id="KW-1003">Cell membrane</keyword>
<dbReference type="EMBL" id="FQZB01000007">
    <property type="protein sequence ID" value="SHJ31880.1"/>
    <property type="molecule type" value="Genomic_DNA"/>
</dbReference>
<feature type="transmembrane region" description="Helical" evidence="7">
    <location>
        <begin position="9"/>
        <end position="30"/>
    </location>
</feature>
<dbReference type="InterPro" id="IPR035906">
    <property type="entry name" value="MetI-like_sf"/>
</dbReference>
<gene>
    <name evidence="9" type="ORF">SAMN02745163_01762</name>
</gene>
<dbReference type="PANTHER" id="PTHR30465:SF74">
    <property type="entry name" value="OLIGOPEPTIDE TRANSPORT SYSTEM PERMEASE PROTEIN OPPB"/>
    <property type="match status" value="1"/>
</dbReference>
<reference evidence="9 10" key="1">
    <citation type="submission" date="2016-11" db="EMBL/GenBank/DDBJ databases">
        <authorList>
            <person name="Jaros S."/>
            <person name="Januszkiewicz K."/>
            <person name="Wedrychowicz H."/>
        </authorList>
    </citation>
    <scope>NUCLEOTIDE SEQUENCE [LARGE SCALE GENOMIC DNA]</scope>
    <source>
        <strain evidence="9 10">DSM 21758</strain>
    </source>
</reference>
<dbReference type="OrthoDB" id="9773221at2"/>
<dbReference type="PANTHER" id="PTHR30465">
    <property type="entry name" value="INNER MEMBRANE ABC TRANSPORTER"/>
    <property type="match status" value="1"/>
</dbReference>
<proteinExistence type="inferred from homology"/>
<accession>A0A1M6IBS9</accession>
<dbReference type="GO" id="GO:0005886">
    <property type="term" value="C:plasma membrane"/>
    <property type="evidence" value="ECO:0007669"/>
    <property type="project" value="UniProtKB-SubCell"/>
</dbReference>
<dbReference type="Pfam" id="PF19300">
    <property type="entry name" value="BPD_transp_1_N"/>
    <property type="match status" value="1"/>
</dbReference>
<dbReference type="STRING" id="1121302.SAMN02745163_01762"/>
<evidence type="ECO:0000256" key="3">
    <source>
        <dbReference type="ARBA" id="ARBA00022475"/>
    </source>
</evidence>
<keyword evidence="10" id="KW-1185">Reference proteome</keyword>
<dbReference type="AlphaFoldDB" id="A0A1M6IBS9"/>
<evidence type="ECO:0000256" key="7">
    <source>
        <dbReference type="RuleBase" id="RU363032"/>
    </source>
</evidence>
<evidence type="ECO:0000313" key="10">
    <source>
        <dbReference type="Proteomes" id="UP000184310"/>
    </source>
</evidence>
<dbReference type="SUPFAM" id="SSF161098">
    <property type="entry name" value="MetI-like"/>
    <property type="match status" value="1"/>
</dbReference>
<sequence length="305" mass="33252">MTKYILKRIVVSLITIWMVVTITFFLMRLLPGGPFSGEKKLPPSVQMNLEAKFGMNKPLGEQYTTYLKSVASGYLGPSMYYDGRSVNEIIATHFPTSAKLGVVSILFSLIIGIAMGIIAAIKQDKWQDRATMIISTIGVTVPSFVLATILMYIFAVKLNLVPALGLNGASSYILPTIALSGYNMAFIARLSRSSLVEVIRQDYIRVARAKGMSGKTVIVKHALRNSLIPVVTYTGPIVAMVLTGSFVIESIFGIPGIGKEFVTSIGSRDYTLTLGLTVFFSSFLVVCNLIVDILYGIIDPRIKVS</sequence>
<keyword evidence="6 7" id="KW-0472">Membrane</keyword>
<evidence type="ECO:0000256" key="4">
    <source>
        <dbReference type="ARBA" id="ARBA00022692"/>
    </source>
</evidence>
<evidence type="ECO:0000256" key="5">
    <source>
        <dbReference type="ARBA" id="ARBA00022989"/>
    </source>
</evidence>
<feature type="domain" description="ABC transmembrane type-1" evidence="8">
    <location>
        <begin position="94"/>
        <end position="295"/>
    </location>
</feature>
<dbReference type="Proteomes" id="UP000184310">
    <property type="component" value="Unassembled WGS sequence"/>
</dbReference>
<feature type="transmembrane region" description="Helical" evidence="7">
    <location>
        <begin position="230"/>
        <end position="254"/>
    </location>
</feature>
<keyword evidence="2 7" id="KW-0813">Transport</keyword>
<feature type="transmembrane region" description="Helical" evidence="7">
    <location>
        <begin position="160"/>
        <end position="182"/>
    </location>
</feature>
<comment type="subcellular location">
    <subcellularLocation>
        <location evidence="1 7">Cell membrane</location>
        <topology evidence="1 7">Multi-pass membrane protein</topology>
    </subcellularLocation>
</comment>
<evidence type="ECO:0000256" key="6">
    <source>
        <dbReference type="ARBA" id="ARBA00023136"/>
    </source>
</evidence>
<evidence type="ECO:0000256" key="2">
    <source>
        <dbReference type="ARBA" id="ARBA00022448"/>
    </source>
</evidence>
<protein>
    <submittedName>
        <fullName evidence="9">Oligopeptide transport system permease protein</fullName>
    </submittedName>
</protein>
<dbReference type="Pfam" id="PF00528">
    <property type="entry name" value="BPD_transp_1"/>
    <property type="match status" value="1"/>
</dbReference>
<dbReference type="GO" id="GO:0055085">
    <property type="term" value="P:transmembrane transport"/>
    <property type="evidence" value="ECO:0007669"/>
    <property type="project" value="InterPro"/>
</dbReference>
<dbReference type="RefSeq" id="WP_072986295.1">
    <property type="nucleotide sequence ID" value="NZ_FQZB01000007.1"/>
</dbReference>
<evidence type="ECO:0000313" key="9">
    <source>
        <dbReference type="EMBL" id="SHJ31880.1"/>
    </source>
</evidence>
<feature type="transmembrane region" description="Helical" evidence="7">
    <location>
        <begin position="133"/>
        <end position="154"/>
    </location>
</feature>
<keyword evidence="4 7" id="KW-0812">Transmembrane</keyword>
<dbReference type="Gene3D" id="1.10.3720.10">
    <property type="entry name" value="MetI-like"/>
    <property type="match status" value="1"/>
</dbReference>
<feature type="transmembrane region" description="Helical" evidence="7">
    <location>
        <begin position="274"/>
        <end position="298"/>
    </location>
</feature>
<name>A0A1M6IBS9_9CLOT</name>
<dbReference type="PROSITE" id="PS50928">
    <property type="entry name" value="ABC_TM1"/>
    <property type="match status" value="1"/>
</dbReference>
<organism evidence="9 10">
    <name type="scientific">Clostridium cavendishii DSM 21758</name>
    <dbReference type="NCBI Taxonomy" id="1121302"/>
    <lineage>
        <taxon>Bacteria</taxon>
        <taxon>Bacillati</taxon>
        <taxon>Bacillota</taxon>
        <taxon>Clostridia</taxon>
        <taxon>Eubacteriales</taxon>
        <taxon>Clostridiaceae</taxon>
        <taxon>Clostridium</taxon>
    </lineage>
</organism>
<dbReference type="InterPro" id="IPR045621">
    <property type="entry name" value="BPD_transp_1_N"/>
</dbReference>
<feature type="transmembrane region" description="Helical" evidence="7">
    <location>
        <begin position="100"/>
        <end position="121"/>
    </location>
</feature>
<evidence type="ECO:0000259" key="8">
    <source>
        <dbReference type="PROSITE" id="PS50928"/>
    </source>
</evidence>
<comment type="similarity">
    <text evidence="7">Belongs to the binding-protein-dependent transport system permease family.</text>
</comment>
<dbReference type="CDD" id="cd06261">
    <property type="entry name" value="TM_PBP2"/>
    <property type="match status" value="1"/>
</dbReference>
<evidence type="ECO:0000256" key="1">
    <source>
        <dbReference type="ARBA" id="ARBA00004651"/>
    </source>
</evidence>